<dbReference type="InterPro" id="IPR001810">
    <property type="entry name" value="F-box_dom"/>
</dbReference>
<reference evidence="2" key="1">
    <citation type="submission" date="2022-02" db="EMBL/GenBank/DDBJ databases">
        <authorList>
            <person name="Henning P.M."/>
            <person name="McCubbin A.G."/>
            <person name="Shore J.S."/>
        </authorList>
    </citation>
    <scope>NUCLEOTIDE SEQUENCE</scope>
    <source>
        <strain evidence="2">F60SS</strain>
        <tissue evidence="2">Leaves</tissue>
    </source>
</reference>
<accession>A0A9Q0JMF0</accession>
<reference evidence="2" key="2">
    <citation type="journal article" date="2023" name="Plants (Basel)">
        <title>Annotation of the Turnera subulata (Passifloraceae) Draft Genome Reveals the S-Locus Evolved after the Divergence of Turneroideae from Passifloroideae in a Stepwise Manner.</title>
        <authorList>
            <person name="Henning P.M."/>
            <person name="Roalson E.H."/>
            <person name="Mir W."/>
            <person name="McCubbin A.G."/>
            <person name="Shore J.S."/>
        </authorList>
    </citation>
    <scope>NUCLEOTIDE SEQUENCE</scope>
    <source>
        <strain evidence="2">F60SS</strain>
    </source>
</reference>
<proteinExistence type="predicted"/>
<sequence>MAAQNRSYLPPDIIEEILDLLPIKSIDRFRSVSKSLLTFLVGPKLLCYPYLTIFSPSNYGCKSSDDQSLFTVVILAMNFPISGCKCYGFGYDSASDDYRVFVAAGPYPNLRPGDGGDGSKVEIFSLKRGS</sequence>
<dbReference type="OrthoDB" id="5319261at2759"/>
<evidence type="ECO:0000313" key="3">
    <source>
        <dbReference type="Proteomes" id="UP001141552"/>
    </source>
</evidence>
<protein>
    <recommendedName>
        <fullName evidence="1">F-box domain-containing protein</fullName>
    </recommendedName>
</protein>
<dbReference type="AlphaFoldDB" id="A0A9Q0JMF0"/>
<dbReference type="EMBL" id="JAKUCV010001281">
    <property type="protein sequence ID" value="KAJ4847034.1"/>
    <property type="molecule type" value="Genomic_DNA"/>
</dbReference>
<feature type="domain" description="F-box" evidence="1">
    <location>
        <begin position="9"/>
        <end position="48"/>
    </location>
</feature>
<evidence type="ECO:0000259" key="1">
    <source>
        <dbReference type="SMART" id="SM00256"/>
    </source>
</evidence>
<evidence type="ECO:0000313" key="2">
    <source>
        <dbReference type="EMBL" id="KAJ4847034.1"/>
    </source>
</evidence>
<dbReference type="Proteomes" id="UP001141552">
    <property type="component" value="Unassembled WGS sequence"/>
</dbReference>
<organism evidence="2 3">
    <name type="scientific">Turnera subulata</name>
    <dbReference type="NCBI Taxonomy" id="218843"/>
    <lineage>
        <taxon>Eukaryota</taxon>
        <taxon>Viridiplantae</taxon>
        <taxon>Streptophyta</taxon>
        <taxon>Embryophyta</taxon>
        <taxon>Tracheophyta</taxon>
        <taxon>Spermatophyta</taxon>
        <taxon>Magnoliopsida</taxon>
        <taxon>eudicotyledons</taxon>
        <taxon>Gunneridae</taxon>
        <taxon>Pentapetalae</taxon>
        <taxon>rosids</taxon>
        <taxon>fabids</taxon>
        <taxon>Malpighiales</taxon>
        <taxon>Passifloraceae</taxon>
        <taxon>Turnera</taxon>
    </lineage>
</organism>
<keyword evidence="3" id="KW-1185">Reference proteome</keyword>
<dbReference type="SUPFAM" id="SSF81383">
    <property type="entry name" value="F-box domain"/>
    <property type="match status" value="1"/>
</dbReference>
<dbReference type="Pfam" id="PF00646">
    <property type="entry name" value="F-box"/>
    <property type="match status" value="1"/>
</dbReference>
<dbReference type="InterPro" id="IPR036047">
    <property type="entry name" value="F-box-like_dom_sf"/>
</dbReference>
<comment type="caution">
    <text evidence="2">The sequence shown here is derived from an EMBL/GenBank/DDBJ whole genome shotgun (WGS) entry which is preliminary data.</text>
</comment>
<dbReference type="SMART" id="SM00256">
    <property type="entry name" value="FBOX"/>
    <property type="match status" value="1"/>
</dbReference>
<gene>
    <name evidence="2" type="ORF">Tsubulata_049112</name>
</gene>
<name>A0A9Q0JMF0_9ROSI</name>